<feature type="binding site" evidence="6">
    <location>
        <position position="343"/>
    </location>
    <ligand>
        <name>substrate</name>
    </ligand>
</feature>
<feature type="binding site" evidence="6">
    <location>
        <position position="261"/>
    </location>
    <ligand>
        <name>pyridoxal 5'-phosphate</name>
        <dbReference type="ChEBI" id="CHEBI:597326"/>
    </ligand>
</feature>
<feature type="binding site" evidence="6">
    <location>
        <position position="306"/>
    </location>
    <ligand>
        <name>substrate</name>
    </ligand>
</feature>
<evidence type="ECO:0000259" key="9">
    <source>
        <dbReference type="Pfam" id="PF02784"/>
    </source>
</evidence>
<keyword evidence="4 6" id="KW-0457">Lysine biosynthesis</keyword>
<name>A0ABT1M0G1_9MYCO</name>
<gene>
    <name evidence="6 10" type="primary">lysA</name>
    <name evidence="10" type="ORF">NM203_06970</name>
</gene>
<accession>A0ABT1M0G1</accession>
<dbReference type="CDD" id="cd06828">
    <property type="entry name" value="PLPDE_III_DapDC"/>
    <property type="match status" value="1"/>
</dbReference>
<dbReference type="PANTHER" id="PTHR43727:SF2">
    <property type="entry name" value="GROUP IV DECARBOXYLASE"/>
    <property type="match status" value="1"/>
</dbReference>
<feature type="modified residue" description="N6-(pyridoxal phosphate)lysine" evidence="6">
    <location>
        <position position="82"/>
    </location>
</feature>
<evidence type="ECO:0000256" key="5">
    <source>
        <dbReference type="ARBA" id="ARBA00023239"/>
    </source>
</evidence>
<comment type="pathway">
    <text evidence="6 8">Amino-acid biosynthesis; L-lysine biosynthesis via DAP pathway; L-lysine from DL-2,6-diaminopimelate: step 1/1.</text>
</comment>
<dbReference type="InterPro" id="IPR022644">
    <property type="entry name" value="De-COase2_N"/>
</dbReference>
<comment type="catalytic activity">
    <reaction evidence="6 8">
        <text>meso-2,6-diaminopimelate + H(+) = L-lysine + CO2</text>
        <dbReference type="Rhea" id="RHEA:15101"/>
        <dbReference type="ChEBI" id="CHEBI:15378"/>
        <dbReference type="ChEBI" id="CHEBI:16526"/>
        <dbReference type="ChEBI" id="CHEBI:32551"/>
        <dbReference type="ChEBI" id="CHEBI:57791"/>
        <dbReference type="EC" id="4.1.1.20"/>
    </reaction>
</comment>
<dbReference type="SUPFAM" id="SSF50621">
    <property type="entry name" value="Alanine racemase C-terminal domain-like"/>
    <property type="match status" value="1"/>
</dbReference>
<keyword evidence="3 6" id="KW-0663">Pyridoxal phosphate</keyword>
<dbReference type="PRINTS" id="PR01181">
    <property type="entry name" value="DAPDCRBXLASE"/>
</dbReference>
<dbReference type="PANTHER" id="PTHR43727">
    <property type="entry name" value="DIAMINOPIMELATE DECARBOXYLASE"/>
    <property type="match status" value="1"/>
</dbReference>
<evidence type="ECO:0000256" key="3">
    <source>
        <dbReference type="ARBA" id="ARBA00022898"/>
    </source>
</evidence>
<keyword evidence="5 6" id="KW-0456">Lyase</keyword>
<organism evidence="10 11">
    <name type="scientific">Mycolicibacterium arenosum</name>
    <dbReference type="NCBI Taxonomy" id="2952157"/>
    <lineage>
        <taxon>Bacteria</taxon>
        <taxon>Bacillati</taxon>
        <taxon>Actinomycetota</taxon>
        <taxon>Actinomycetes</taxon>
        <taxon>Mycobacteriales</taxon>
        <taxon>Mycobacteriaceae</taxon>
        <taxon>Mycolicibacterium</taxon>
    </lineage>
</organism>
<dbReference type="RefSeq" id="WP_255059034.1">
    <property type="nucleotide sequence ID" value="NZ_JANDBD010000002.1"/>
</dbReference>
<feature type="binding site" evidence="6">
    <location>
        <position position="404"/>
    </location>
    <ligand>
        <name>pyridoxal 5'-phosphate</name>
        <dbReference type="ChEBI" id="CHEBI:597326"/>
    </ligand>
</feature>
<dbReference type="PRINTS" id="PR01179">
    <property type="entry name" value="ODADCRBXLASE"/>
</dbReference>
<evidence type="ECO:0000256" key="4">
    <source>
        <dbReference type="ARBA" id="ARBA00023154"/>
    </source>
</evidence>
<sequence>MTLLDSLHSLHRAAPMRIDPAVWPVTARVDVDGRLCVGGTPLCDLADQYDTPSYVIDEADFRYRARRYRTALRETRIVYAGKALRTTAVARWAADEGLGVDVCSPGELAVALRAGVDPRRIVVHGNAKTTCELREAARSGVGRIVIDSGTELAMLASQLRAPQDVLVRVTPDVDIHGHAAVTTGVTDQKFGFAIAGGDAETAVRRVLDQPMLNLVGLHFHLGSQVADAEVYAEGIRRTISLMADIRARHGVVLAELNIGGGHAVPYLAGDAELDPAVLADAVDDALDSACGAERYPRPTIVVEPGRALSARAGVTIYRVVSIKRQPGGRTFVAVDGGMGDNPRVALYGARYTVAVANRHPLGPTHPVTVVGRYCEAGDVIARDVALPMDLHPGDLLAVAGTGAYHHSMASTFNMVGRPPVIGVRDGAARVLVRRETTEDLLARDTS</sequence>
<feature type="binding site" evidence="6">
    <location>
        <begin position="303"/>
        <end position="306"/>
    </location>
    <ligand>
        <name>pyridoxal 5'-phosphate</name>
        <dbReference type="ChEBI" id="CHEBI:597326"/>
    </ligand>
</feature>
<evidence type="ECO:0000256" key="2">
    <source>
        <dbReference type="ARBA" id="ARBA00022793"/>
    </source>
</evidence>
<evidence type="ECO:0000256" key="7">
    <source>
        <dbReference type="NCBIfam" id="TIGR01048"/>
    </source>
</evidence>
<dbReference type="PROSITE" id="PS00878">
    <property type="entry name" value="ODR_DC_2_1"/>
    <property type="match status" value="1"/>
</dbReference>
<dbReference type="Gene3D" id="3.20.20.10">
    <property type="entry name" value="Alanine racemase"/>
    <property type="match status" value="1"/>
</dbReference>
<comment type="similarity">
    <text evidence="6">Belongs to the Orn/Lys/Arg decarboxylase class-II family. LysA subfamily.</text>
</comment>
<dbReference type="InterPro" id="IPR022653">
    <property type="entry name" value="De-COase2_pyr-phos_BS"/>
</dbReference>
<dbReference type="InterPro" id="IPR000183">
    <property type="entry name" value="Orn/DAP/Arg_de-COase"/>
</dbReference>
<evidence type="ECO:0000256" key="1">
    <source>
        <dbReference type="ARBA" id="ARBA00001933"/>
    </source>
</evidence>
<feature type="domain" description="Orn/DAP/Arg decarboxylase 2 N-terminal" evidence="9">
    <location>
        <begin position="59"/>
        <end position="310"/>
    </location>
</feature>
<dbReference type="Pfam" id="PF02784">
    <property type="entry name" value="Orn_Arg_deC_N"/>
    <property type="match status" value="1"/>
</dbReference>
<protein>
    <recommendedName>
        <fullName evidence="6 7">Diaminopimelate decarboxylase</fullName>
        <shortName evidence="6">DAP decarboxylase</shortName>
        <shortName evidence="6">DAPDC</shortName>
        <ecNumber evidence="6 7">4.1.1.20</ecNumber>
    </recommendedName>
</protein>
<proteinExistence type="inferred from homology"/>
<dbReference type="InterPro" id="IPR002986">
    <property type="entry name" value="DAP_deCOOHase_LysA"/>
</dbReference>
<dbReference type="InterPro" id="IPR029066">
    <property type="entry name" value="PLP-binding_barrel"/>
</dbReference>
<dbReference type="EC" id="4.1.1.20" evidence="6 7"/>
<feature type="binding site" evidence="6">
    <location>
        <position position="347"/>
    </location>
    <ligand>
        <name>substrate</name>
    </ligand>
</feature>
<reference evidence="10 11" key="1">
    <citation type="submission" date="2022-06" db="EMBL/GenBank/DDBJ databases">
        <title>Mycolicibacterium sp. CAU 1645 isolated from seawater.</title>
        <authorList>
            <person name="Kim W."/>
        </authorList>
    </citation>
    <scope>NUCLEOTIDE SEQUENCE [LARGE SCALE GENOMIC DNA]</scope>
    <source>
        <strain evidence="10 11">CAU 1645</strain>
    </source>
</reference>
<dbReference type="SUPFAM" id="SSF51419">
    <property type="entry name" value="PLP-binding barrel"/>
    <property type="match status" value="1"/>
</dbReference>
<keyword evidence="11" id="KW-1185">Reference proteome</keyword>
<comment type="subunit">
    <text evidence="6">Homodimer.</text>
</comment>
<evidence type="ECO:0000256" key="6">
    <source>
        <dbReference type="HAMAP-Rule" id="MF_02120"/>
    </source>
</evidence>
<dbReference type="Proteomes" id="UP001651690">
    <property type="component" value="Unassembled WGS sequence"/>
</dbReference>
<evidence type="ECO:0000256" key="8">
    <source>
        <dbReference type="RuleBase" id="RU003738"/>
    </source>
</evidence>
<dbReference type="GO" id="GO:0008836">
    <property type="term" value="F:diaminopimelate decarboxylase activity"/>
    <property type="evidence" value="ECO:0007669"/>
    <property type="project" value="UniProtKB-EC"/>
</dbReference>
<keyword evidence="6" id="KW-0028">Amino-acid biosynthesis</keyword>
<feature type="binding site" evidence="6">
    <location>
        <position position="375"/>
    </location>
    <ligand>
        <name>substrate</name>
    </ligand>
</feature>
<feature type="binding site" evidence="6">
    <location>
        <position position="404"/>
    </location>
    <ligand>
        <name>substrate</name>
    </ligand>
</feature>
<dbReference type="EMBL" id="JANDBD010000002">
    <property type="protein sequence ID" value="MCP9271922.1"/>
    <property type="molecule type" value="Genomic_DNA"/>
</dbReference>
<comment type="cofactor">
    <cofactor evidence="1 6 8">
        <name>pyridoxal 5'-phosphate</name>
        <dbReference type="ChEBI" id="CHEBI:597326"/>
    </cofactor>
</comment>
<dbReference type="InterPro" id="IPR009006">
    <property type="entry name" value="Ala_racemase/Decarboxylase_C"/>
</dbReference>
<dbReference type="HAMAP" id="MF_02120">
    <property type="entry name" value="LysA"/>
    <property type="match status" value="1"/>
</dbReference>
<dbReference type="Gene3D" id="2.40.37.10">
    <property type="entry name" value="Lyase, Ornithine Decarboxylase, Chain A, domain 1"/>
    <property type="match status" value="1"/>
</dbReference>
<evidence type="ECO:0000313" key="11">
    <source>
        <dbReference type="Proteomes" id="UP001651690"/>
    </source>
</evidence>
<comment type="function">
    <text evidence="6">Specifically catalyzes the decarboxylation of meso-diaminopimelate (meso-DAP) to L-lysine.</text>
</comment>
<keyword evidence="2 6" id="KW-0210">Decarboxylase</keyword>
<evidence type="ECO:0000313" key="10">
    <source>
        <dbReference type="EMBL" id="MCP9271922.1"/>
    </source>
</evidence>
<comment type="caution">
    <text evidence="10">The sequence shown here is derived from an EMBL/GenBank/DDBJ whole genome shotgun (WGS) entry which is preliminary data.</text>
</comment>
<dbReference type="NCBIfam" id="TIGR01048">
    <property type="entry name" value="lysA"/>
    <property type="match status" value="1"/>
</dbReference>